<proteinExistence type="predicted"/>
<name>A0A2P2QCH6_RHIMU</name>
<dbReference type="EMBL" id="GGEC01084150">
    <property type="protein sequence ID" value="MBX64634.1"/>
    <property type="molecule type" value="Transcribed_RNA"/>
</dbReference>
<accession>A0A2P2QCH6</accession>
<organism evidence="1">
    <name type="scientific">Rhizophora mucronata</name>
    <name type="common">Asiatic mangrove</name>
    <dbReference type="NCBI Taxonomy" id="61149"/>
    <lineage>
        <taxon>Eukaryota</taxon>
        <taxon>Viridiplantae</taxon>
        <taxon>Streptophyta</taxon>
        <taxon>Embryophyta</taxon>
        <taxon>Tracheophyta</taxon>
        <taxon>Spermatophyta</taxon>
        <taxon>Magnoliopsida</taxon>
        <taxon>eudicotyledons</taxon>
        <taxon>Gunneridae</taxon>
        <taxon>Pentapetalae</taxon>
        <taxon>rosids</taxon>
        <taxon>fabids</taxon>
        <taxon>Malpighiales</taxon>
        <taxon>Rhizophoraceae</taxon>
        <taxon>Rhizophora</taxon>
    </lineage>
</organism>
<protein>
    <submittedName>
        <fullName evidence="1">Uncharacterized protein</fullName>
    </submittedName>
</protein>
<dbReference type="AlphaFoldDB" id="A0A2P2QCH6"/>
<reference evidence="1" key="1">
    <citation type="submission" date="2018-02" db="EMBL/GenBank/DDBJ databases">
        <title>Rhizophora mucronata_Transcriptome.</title>
        <authorList>
            <person name="Meera S.P."/>
            <person name="Sreeshan A."/>
            <person name="Augustine A."/>
        </authorList>
    </citation>
    <scope>NUCLEOTIDE SEQUENCE</scope>
    <source>
        <tissue evidence="1">Leaf</tissue>
    </source>
</reference>
<sequence length="39" mass="4609">MQVITSLKLCPQMETERPQFACKLTFGLFKYKSVLTQLW</sequence>
<evidence type="ECO:0000313" key="1">
    <source>
        <dbReference type="EMBL" id="MBX64634.1"/>
    </source>
</evidence>